<dbReference type="Proteomes" id="UP000193866">
    <property type="component" value="Unassembled WGS sequence"/>
</dbReference>
<dbReference type="EMBL" id="LQPG01000017">
    <property type="protein sequence ID" value="ORW11489.1"/>
    <property type="molecule type" value="Genomic_DNA"/>
</dbReference>
<name>A0A1X1YK29_9MYCO</name>
<dbReference type="AlphaFoldDB" id="A0A1X1YK29"/>
<gene>
    <name evidence="1" type="ORF">AWC16_10310</name>
</gene>
<reference evidence="1 2" key="1">
    <citation type="submission" date="2016-01" db="EMBL/GenBank/DDBJ databases">
        <title>The new phylogeny of the genus Mycobacterium.</title>
        <authorList>
            <person name="Tarcisio F."/>
            <person name="Conor M."/>
            <person name="Antonella G."/>
            <person name="Elisabetta G."/>
            <person name="Giulia F.S."/>
            <person name="Sara T."/>
            <person name="Anna F."/>
            <person name="Clotilde B."/>
            <person name="Roberto B."/>
            <person name="Veronica D.S."/>
            <person name="Fabio R."/>
            <person name="Monica P."/>
            <person name="Olivier J."/>
            <person name="Enrico T."/>
            <person name="Nicola S."/>
        </authorList>
    </citation>
    <scope>NUCLEOTIDE SEQUENCE [LARGE SCALE GENOMIC DNA]</scope>
    <source>
        <strain evidence="1 2">DSM 45394</strain>
    </source>
</reference>
<sequence length="90" mass="10007">MTMDAGFEPVTEVTADDRARISFGRVGVHRDDRFLVSRNASGEILLTPMASVPRRELLIWEDDLLRESLLRGLADAAAGRVSPRDDLLDL</sequence>
<proteinExistence type="predicted"/>
<dbReference type="STRING" id="1108812.AWC16_10310"/>
<protein>
    <submittedName>
        <fullName evidence="1">Uncharacterized protein</fullName>
    </submittedName>
</protein>
<evidence type="ECO:0000313" key="1">
    <source>
        <dbReference type="EMBL" id="ORW11489.1"/>
    </source>
</evidence>
<comment type="caution">
    <text evidence="1">The sequence shown here is derived from an EMBL/GenBank/DDBJ whole genome shotgun (WGS) entry which is preliminary data.</text>
</comment>
<dbReference type="RefSeq" id="WP_165759191.1">
    <property type="nucleotide sequence ID" value="NZ_JACKVG010000012.1"/>
</dbReference>
<accession>A0A1X1YK29</accession>
<evidence type="ECO:0000313" key="2">
    <source>
        <dbReference type="Proteomes" id="UP000193866"/>
    </source>
</evidence>
<organism evidence="1 2">
    <name type="scientific">Mycolicibacter longobardus</name>
    <dbReference type="NCBI Taxonomy" id="1108812"/>
    <lineage>
        <taxon>Bacteria</taxon>
        <taxon>Bacillati</taxon>
        <taxon>Actinomycetota</taxon>
        <taxon>Actinomycetes</taxon>
        <taxon>Mycobacteriales</taxon>
        <taxon>Mycobacteriaceae</taxon>
        <taxon>Mycolicibacter</taxon>
    </lineage>
</organism>
<keyword evidence="2" id="KW-1185">Reference proteome</keyword>